<keyword evidence="2" id="KW-0472">Membrane</keyword>
<evidence type="ECO:0000256" key="1">
    <source>
        <dbReference type="SAM" id="MobiDB-lite"/>
    </source>
</evidence>
<feature type="transmembrane region" description="Helical" evidence="2">
    <location>
        <begin position="298"/>
        <end position="317"/>
    </location>
</feature>
<feature type="region of interest" description="Disordered" evidence="1">
    <location>
        <begin position="540"/>
        <end position="586"/>
    </location>
</feature>
<gene>
    <name evidence="3" type="ORF">AKJ09_06388</name>
</gene>
<proteinExistence type="predicted"/>
<keyword evidence="2" id="KW-1133">Transmembrane helix</keyword>
<dbReference type="KEGG" id="llu:AKJ09_06388"/>
<evidence type="ECO:0000313" key="4">
    <source>
        <dbReference type="Proteomes" id="UP000064967"/>
    </source>
</evidence>
<dbReference type="EMBL" id="CP012333">
    <property type="protein sequence ID" value="AKU99724.1"/>
    <property type="molecule type" value="Genomic_DNA"/>
</dbReference>
<accession>A0A0K1Q2X8</accession>
<dbReference type="AlphaFoldDB" id="A0A0K1Q2X8"/>
<dbReference type="STRING" id="1391654.AKJ09_06388"/>
<protein>
    <submittedName>
        <fullName evidence="3">Uncharacterized protein</fullName>
    </submittedName>
</protein>
<feature type="transmembrane region" description="Helical" evidence="2">
    <location>
        <begin position="226"/>
        <end position="246"/>
    </location>
</feature>
<organism evidence="3 4">
    <name type="scientific">Labilithrix luteola</name>
    <dbReference type="NCBI Taxonomy" id="1391654"/>
    <lineage>
        <taxon>Bacteria</taxon>
        <taxon>Pseudomonadati</taxon>
        <taxon>Myxococcota</taxon>
        <taxon>Polyangia</taxon>
        <taxon>Polyangiales</taxon>
        <taxon>Labilitrichaceae</taxon>
        <taxon>Labilithrix</taxon>
    </lineage>
</organism>
<sequence>MEPAAHAAGWQEAHQTSDDVRVTVAQDGMATVVHHLRYRVVAGRFKSFDFGGIDPRAEVVPQTVAFPEKGNEIAAKVEPNAKAPGSVRIALDDAKGLGRGIYTVDLTYKLDLVATKMLVRDGAMWRLAWSAPPSGEGHDGARVVFELPPAPTEPRLASTEQAATTVATFRRMPEKDELELVRAHVPRGEGVVWSARVDPKAFPLVTAPELRAAPAAVAASTTPNRVPAALVACGFAVIAGLLALALRTKQAAVAHACAASRSNARPLIPVPGGAAPFVYGAVTVAALAALLWANPTVGALLVVLAMALAAHRAPAVIERPRGPGRWRTVSDEDVLLAQKRPSSPGDLFDVGTTKGRLVALALVAAVASATVLLATRVAGAALAIPLGSMVLVPLFVTGTRAQLPPKPSELSSRFLRTTRDRLARLADLTHLELACVARFGEGTQTFDEVRLTCAPADRIPGLRTIELALAAMAPGGNTAVPEVLVRFDDASAAAEKIARIAPGVAVVPGRAPEEKVLRLSPRVPTPAFAARLLARLSEELEGRRASDRPRDTAGPEPSRPARAWKGKERRTPPGTSKRPSKQNTAIVAAVALA</sequence>
<evidence type="ECO:0000313" key="3">
    <source>
        <dbReference type="EMBL" id="AKU99724.1"/>
    </source>
</evidence>
<keyword evidence="4" id="KW-1185">Reference proteome</keyword>
<keyword evidence="2" id="KW-0812">Transmembrane</keyword>
<feature type="transmembrane region" description="Helical" evidence="2">
    <location>
        <begin position="267"/>
        <end position="292"/>
    </location>
</feature>
<reference evidence="3 4" key="1">
    <citation type="submission" date="2015-08" db="EMBL/GenBank/DDBJ databases">
        <authorList>
            <person name="Babu N.S."/>
            <person name="Beckwith C.J."/>
            <person name="Beseler K.G."/>
            <person name="Brison A."/>
            <person name="Carone J.V."/>
            <person name="Caskin T.P."/>
            <person name="Diamond M."/>
            <person name="Durham M.E."/>
            <person name="Foxe J.M."/>
            <person name="Go M."/>
            <person name="Henderson B.A."/>
            <person name="Jones I.B."/>
            <person name="McGettigan J.A."/>
            <person name="Micheletti S.J."/>
            <person name="Nasrallah M.E."/>
            <person name="Ortiz D."/>
            <person name="Piller C.R."/>
            <person name="Privatt S.R."/>
            <person name="Schneider S.L."/>
            <person name="Sharp S."/>
            <person name="Smith T.C."/>
            <person name="Stanton J.D."/>
            <person name="Ullery H.E."/>
            <person name="Wilson R.J."/>
            <person name="Serrano M.G."/>
            <person name="Buck G."/>
            <person name="Lee V."/>
            <person name="Wang Y."/>
            <person name="Carvalho R."/>
            <person name="Voegtly L."/>
            <person name="Shi R."/>
            <person name="Duckworth R."/>
            <person name="Johnson A."/>
            <person name="Loviza R."/>
            <person name="Walstead R."/>
            <person name="Shah Z."/>
            <person name="Kiflezghi M."/>
            <person name="Wade K."/>
            <person name="Ball S.L."/>
            <person name="Bradley K.W."/>
            <person name="Asai D.J."/>
            <person name="Bowman C.A."/>
            <person name="Russell D.A."/>
            <person name="Pope W.H."/>
            <person name="Jacobs-Sera D."/>
            <person name="Hendrix R.W."/>
            <person name="Hatfull G.F."/>
        </authorList>
    </citation>
    <scope>NUCLEOTIDE SEQUENCE [LARGE SCALE GENOMIC DNA]</scope>
    <source>
        <strain evidence="3 4">DSM 27648</strain>
    </source>
</reference>
<feature type="transmembrane region" description="Helical" evidence="2">
    <location>
        <begin position="357"/>
        <end position="374"/>
    </location>
</feature>
<name>A0A0K1Q2X8_9BACT</name>
<evidence type="ECO:0000256" key="2">
    <source>
        <dbReference type="SAM" id="Phobius"/>
    </source>
</evidence>
<feature type="compositionally biased region" description="Basic and acidic residues" evidence="1">
    <location>
        <begin position="540"/>
        <end position="553"/>
    </location>
</feature>
<dbReference type="Proteomes" id="UP000064967">
    <property type="component" value="Chromosome"/>
</dbReference>